<gene>
    <name evidence="17" type="ORF">NLI96_g11522</name>
</gene>
<dbReference type="EC" id="3.4.24.59" evidence="4"/>
<dbReference type="Proteomes" id="UP001212997">
    <property type="component" value="Unassembled WGS sequence"/>
</dbReference>
<evidence type="ECO:0000256" key="5">
    <source>
        <dbReference type="ARBA" id="ARBA00018046"/>
    </source>
</evidence>
<comment type="caution">
    <text evidence="17">The sequence shown here is derived from an EMBL/GenBank/DDBJ whole genome shotgun (WGS) entry which is preliminary data.</text>
</comment>
<reference evidence="17" key="1">
    <citation type="submission" date="2022-07" db="EMBL/GenBank/DDBJ databases">
        <title>Genome Sequence of Physisporinus lineatus.</title>
        <authorList>
            <person name="Buettner E."/>
        </authorList>
    </citation>
    <scope>NUCLEOTIDE SEQUENCE</scope>
    <source>
        <strain evidence="17">VT162</strain>
    </source>
</reference>
<evidence type="ECO:0000256" key="2">
    <source>
        <dbReference type="ARBA" id="ARBA00004305"/>
    </source>
</evidence>
<dbReference type="EMBL" id="JANAWD010000781">
    <property type="protein sequence ID" value="KAJ3475904.1"/>
    <property type="molecule type" value="Genomic_DNA"/>
</dbReference>
<dbReference type="GO" id="GO:0006627">
    <property type="term" value="P:protein processing involved in protein targeting to mitochondrion"/>
    <property type="evidence" value="ECO:0007669"/>
    <property type="project" value="TreeGrafter"/>
</dbReference>
<evidence type="ECO:0000256" key="11">
    <source>
        <dbReference type="ARBA" id="ARBA00023049"/>
    </source>
</evidence>
<dbReference type="Gene3D" id="1.10.1370.10">
    <property type="entry name" value="Neurolysin, domain 3"/>
    <property type="match status" value="2"/>
</dbReference>
<comment type="cofactor">
    <cofactor evidence="15">
        <name>Zn(2+)</name>
        <dbReference type="ChEBI" id="CHEBI:29105"/>
    </cofactor>
    <text evidence="15">Binds 1 zinc ion.</text>
</comment>
<dbReference type="InterPro" id="IPR045090">
    <property type="entry name" value="Pept_M3A_M3B"/>
</dbReference>
<organism evidence="17 18">
    <name type="scientific">Meripilus lineatus</name>
    <dbReference type="NCBI Taxonomy" id="2056292"/>
    <lineage>
        <taxon>Eukaryota</taxon>
        <taxon>Fungi</taxon>
        <taxon>Dikarya</taxon>
        <taxon>Basidiomycota</taxon>
        <taxon>Agaricomycotina</taxon>
        <taxon>Agaricomycetes</taxon>
        <taxon>Polyporales</taxon>
        <taxon>Meripilaceae</taxon>
        <taxon>Meripilus</taxon>
    </lineage>
</organism>
<evidence type="ECO:0000256" key="13">
    <source>
        <dbReference type="ARBA" id="ARBA00025208"/>
    </source>
</evidence>
<keyword evidence="6 15" id="KW-0645">Protease</keyword>
<dbReference type="Pfam" id="PF01432">
    <property type="entry name" value="Peptidase_M3"/>
    <property type="match status" value="1"/>
</dbReference>
<keyword evidence="9 15" id="KW-0862">Zinc</keyword>
<dbReference type="PANTHER" id="PTHR11804">
    <property type="entry name" value="PROTEASE M3 THIMET OLIGOPEPTIDASE-RELATED"/>
    <property type="match status" value="1"/>
</dbReference>
<name>A0AAD5URS8_9APHY</name>
<dbReference type="Gene3D" id="3.40.390.10">
    <property type="entry name" value="Collagenase (Catalytic Domain)"/>
    <property type="match status" value="1"/>
</dbReference>
<dbReference type="GO" id="GO:0046872">
    <property type="term" value="F:metal ion binding"/>
    <property type="evidence" value="ECO:0007669"/>
    <property type="project" value="UniProtKB-UniRule"/>
</dbReference>
<evidence type="ECO:0000313" key="18">
    <source>
        <dbReference type="Proteomes" id="UP001212997"/>
    </source>
</evidence>
<comment type="similarity">
    <text evidence="3 15">Belongs to the peptidase M3 family.</text>
</comment>
<dbReference type="InterPro" id="IPR024079">
    <property type="entry name" value="MetalloPept_cat_dom_sf"/>
</dbReference>
<dbReference type="InterPro" id="IPR033851">
    <property type="entry name" value="M3A_MIP"/>
</dbReference>
<evidence type="ECO:0000256" key="14">
    <source>
        <dbReference type="ARBA" id="ARBA00032470"/>
    </source>
</evidence>
<dbReference type="SUPFAM" id="SSF55486">
    <property type="entry name" value="Metalloproteases ('zincins'), catalytic domain"/>
    <property type="match status" value="1"/>
</dbReference>
<evidence type="ECO:0000256" key="10">
    <source>
        <dbReference type="ARBA" id="ARBA00022946"/>
    </source>
</evidence>
<dbReference type="InterPro" id="IPR024077">
    <property type="entry name" value="Neurolysin/TOP_dom2"/>
</dbReference>
<evidence type="ECO:0000313" key="17">
    <source>
        <dbReference type="EMBL" id="KAJ3475904.1"/>
    </source>
</evidence>
<evidence type="ECO:0000256" key="1">
    <source>
        <dbReference type="ARBA" id="ARBA00000436"/>
    </source>
</evidence>
<evidence type="ECO:0000256" key="3">
    <source>
        <dbReference type="ARBA" id="ARBA00006040"/>
    </source>
</evidence>
<dbReference type="AlphaFoldDB" id="A0AAD5URS8"/>
<evidence type="ECO:0000256" key="9">
    <source>
        <dbReference type="ARBA" id="ARBA00022833"/>
    </source>
</evidence>
<dbReference type="InterPro" id="IPR001567">
    <property type="entry name" value="Pept_M3A_M3B_dom"/>
</dbReference>
<evidence type="ECO:0000256" key="12">
    <source>
        <dbReference type="ARBA" id="ARBA00023128"/>
    </source>
</evidence>
<comment type="function">
    <text evidence="13">Cleaves proteins, imported into the mitochondrion, to their mature size. While most mitochondrial precursor proteins are processed to the mature form in one step by mitochondrial processing peptidase (MPP), the sequential cleavage by MIP of an octapeptide after initial processing by MPP is a required step for a subgroup of nuclear-encoded precursor proteins destined for the matrix or the inner membrane.</text>
</comment>
<keyword evidence="11 15" id="KW-0482">Metalloprotease</keyword>
<proteinExistence type="inferred from homology"/>
<comment type="subcellular location">
    <subcellularLocation>
        <location evidence="2">Mitochondrion matrix</location>
    </subcellularLocation>
</comment>
<evidence type="ECO:0000256" key="8">
    <source>
        <dbReference type="ARBA" id="ARBA00022801"/>
    </source>
</evidence>
<evidence type="ECO:0000256" key="15">
    <source>
        <dbReference type="RuleBase" id="RU003435"/>
    </source>
</evidence>
<evidence type="ECO:0000256" key="4">
    <source>
        <dbReference type="ARBA" id="ARBA00012441"/>
    </source>
</evidence>
<dbReference type="CDD" id="cd06457">
    <property type="entry name" value="M3A_MIP"/>
    <property type="match status" value="1"/>
</dbReference>
<protein>
    <recommendedName>
        <fullName evidence="5">Mitochondrial intermediate peptidase</fullName>
        <ecNumber evidence="4">3.4.24.59</ecNumber>
    </recommendedName>
    <alternativeName>
        <fullName evidence="14">Octapeptidyl aminopeptidase</fullName>
    </alternativeName>
</protein>
<dbReference type="GO" id="GO:0006518">
    <property type="term" value="P:peptide metabolic process"/>
    <property type="evidence" value="ECO:0007669"/>
    <property type="project" value="TreeGrafter"/>
</dbReference>
<keyword evidence="10" id="KW-0809">Transit peptide</keyword>
<feature type="domain" description="Peptidase M3A/M3B catalytic" evidence="16">
    <location>
        <begin position="160"/>
        <end position="625"/>
    </location>
</feature>
<accession>A0AAD5URS8</accession>
<keyword evidence="7 15" id="KW-0479">Metal-binding</keyword>
<dbReference type="GO" id="GO:0004222">
    <property type="term" value="F:metalloendopeptidase activity"/>
    <property type="evidence" value="ECO:0007669"/>
    <property type="project" value="UniProtKB-EC"/>
</dbReference>
<sequence length="643" mass="72031">MLCGVIDLAELIRNAHPDPAWVENAEIVYDNLCEFMNILNTHVGLYEVLRDVLSDPEVLKSLGPEAHETAQIFWRDFEKSGVNLPPEQRSRFVSLSSEILAKGREFLVEASAARPPATIKPSELQGLKDTGMGARLRLQAKFTQRDLLVYPGSLQAQMIMHSAPQEEPRRKVYMASNSSTPKQIDTLERLLRARGELARLVGKPSYAHMTLADKMAKSPDALMNYTRPYARKALLTLSQRKQAHLNTQPFPMIQAWDRDYYCPPEPPAPPIALPPLTLGTVFMGLSRLFRNLYGISLRLSDVAPGEVWHPGVRKLEVVDEETGVIGWVYADLFARRGKPSGAAHYTVRCSRRVDDDDLEGDVAGLGREEENRLLQVSHTFESMHRCRIPGQEGVYQRPVVVLLCEFTKPTATGGPTILAWHEVLTLFHEMGHAMHSMIGRTEYQNVSGTRCATDFVELPSILMEHFLNSPTVLALFDPDGNAIRRPGTHEEDPCRSIDTHTQILLASLDQIYHSAAALNPIFDSTAALAEMYKSKGLIPHMEGTSWQTQFGHLFGYGATYYSYLFDRAIASRVWRNLFSGDPLSRQMGERFKSQVLRFGGARDPWQMVSAVLCAPEMANGDAEAMAEVGRWKIEDEVSIPGHH</sequence>
<comment type="catalytic activity">
    <reaction evidence="1">
        <text>Release of an N-terminal octapeptide as second stage of processing of some proteins imported into the mitochondrion.</text>
        <dbReference type="EC" id="3.4.24.59"/>
    </reaction>
</comment>
<dbReference type="PANTHER" id="PTHR11804:SF79">
    <property type="entry name" value="MITOCHONDRIAL INTERMEDIATE PEPTIDASE"/>
    <property type="match status" value="1"/>
</dbReference>
<keyword evidence="8 15" id="KW-0378">Hydrolase</keyword>
<evidence type="ECO:0000259" key="16">
    <source>
        <dbReference type="Pfam" id="PF01432"/>
    </source>
</evidence>
<dbReference type="FunFam" id="3.40.390.10:FF:000055">
    <property type="entry name" value="Related to mitochondrial intermediate peptidase"/>
    <property type="match status" value="1"/>
</dbReference>
<evidence type="ECO:0000256" key="6">
    <source>
        <dbReference type="ARBA" id="ARBA00022670"/>
    </source>
</evidence>
<dbReference type="GO" id="GO:0005759">
    <property type="term" value="C:mitochondrial matrix"/>
    <property type="evidence" value="ECO:0007669"/>
    <property type="project" value="UniProtKB-SubCell"/>
</dbReference>
<keyword evidence="12" id="KW-0496">Mitochondrion</keyword>
<keyword evidence="18" id="KW-1185">Reference proteome</keyword>
<evidence type="ECO:0000256" key="7">
    <source>
        <dbReference type="ARBA" id="ARBA00022723"/>
    </source>
</evidence>